<keyword evidence="4 5" id="KW-0012">Acyltransferase</keyword>
<keyword evidence="3" id="KW-0677">Repeat</keyword>
<dbReference type="CDD" id="cd03349">
    <property type="entry name" value="LbH_XAT"/>
    <property type="match status" value="1"/>
</dbReference>
<protein>
    <submittedName>
        <fullName evidence="5">CatB-related O-acetyltransferase</fullName>
        <ecNumber evidence="5">2.3.1.-</ecNumber>
    </submittedName>
</protein>
<dbReference type="Pfam" id="PF00132">
    <property type="entry name" value="Hexapep"/>
    <property type="match status" value="1"/>
</dbReference>
<dbReference type="GO" id="GO:0016746">
    <property type="term" value="F:acyltransferase activity"/>
    <property type="evidence" value="ECO:0007669"/>
    <property type="project" value="UniProtKB-KW"/>
</dbReference>
<dbReference type="PROSITE" id="PS00101">
    <property type="entry name" value="HEXAPEP_TRANSFERASES"/>
    <property type="match status" value="1"/>
</dbReference>
<sequence length="220" mass="24975">MVKSWIKRNWYRYRYKGAHLQLGKGVLLDMNCQFEGWNVIGKNCEISTSIIGKATYISANAIIRYTHIGRFCSIGSNLQTGLGNHPTRDFVSTHPAFFSLFKQAGFSFVTESLFKENKFVNEDERCIVRIGNDVWIGNNVTILDGLTIGDGAVIGTGAVVTQNVEPYAIVTGLPAKVRKYRFAPAEIERLLTIKWWSWDMEKIQTNSHLFKDVTSFIKRI</sequence>
<name>A0ABZ0TRD1_9SPHI</name>
<dbReference type="InterPro" id="IPR050179">
    <property type="entry name" value="Trans_hexapeptide_repeat"/>
</dbReference>
<dbReference type="InterPro" id="IPR011004">
    <property type="entry name" value="Trimer_LpxA-like_sf"/>
</dbReference>
<gene>
    <name evidence="5" type="ORF">SNE25_09155</name>
</gene>
<keyword evidence="6" id="KW-1185">Reference proteome</keyword>
<dbReference type="SUPFAM" id="SSF51161">
    <property type="entry name" value="Trimeric LpxA-like enzymes"/>
    <property type="match status" value="1"/>
</dbReference>
<evidence type="ECO:0000313" key="6">
    <source>
        <dbReference type="Proteomes" id="UP001324380"/>
    </source>
</evidence>
<evidence type="ECO:0000256" key="3">
    <source>
        <dbReference type="ARBA" id="ARBA00022737"/>
    </source>
</evidence>
<comment type="similarity">
    <text evidence="1">Belongs to the transferase hexapeptide repeat family.</text>
</comment>
<dbReference type="RefSeq" id="WP_321564790.1">
    <property type="nucleotide sequence ID" value="NZ_CP139558.1"/>
</dbReference>
<evidence type="ECO:0000256" key="2">
    <source>
        <dbReference type="ARBA" id="ARBA00022679"/>
    </source>
</evidence>
<dbReference type="InterPro" id="IPR018357">
    <property type="entry name" value="Hexapep_transf_CS"/>
</dbReference>
<dbReference type="EC" id="2.3.1.-" evidence="5"/>
<dbReference type="InterPro" id="IPR001451">
    <property type="entry name" value="Hexapep"/>
</dbReference>
<organism evidence="5 6">
    <name type="scientific">Mucilaginibacter sabulilitoris</name>
    <dbReference type="NCBI Taxonomy" id="1173583"/>
    <lineage>
        <taxon>Bacteria</taxon>
        <taxon>Pseudomonadati</taxon>
        <taxon>Bacteroidota</taxon>
        <taxon>Sphingobacteriia</taxon>
        <taxon>Sphingobacteriales</taxon>
        <taxon>Sphingobacteriaceae</taxon>
        <taxon>Mucilaginibacter</taxon>
    </lineage>
</organism>
<evidence type="ECO:0000313" key="5">
    <source>
        <dbReference type="EMBL" id="WPU95684.1"/>
    </source>
</evidence>
<dbReference type="Gene3D" id="2.160.10.10">
    <property type="entry name" value="Hexapeptide repeat proteins"/>
    <property type="match status" value="1"/>
</dbReference>
<evidence type="ECO:0000256" key="4">
    <source>
        <dbReference type="ARBA" id="ARBA00023315"/>
    </source>
</evidence>
<keyword evidence="2 5" id="KW-0808">Transferase</keyword>
<dbReference type="EMBL" id="CP139558">
    <property type="protein sequence ID" value="WPU95684.1"/>
    <property type="molecule type" value="Genomic_DNA"/>
</dbReference>
<accession>A0ABZ0TRD1</accession>
<dbReference type="PANTHER" id="PTHR43300">
    <property type="entry name" value="ACETYLTRANSFERASE"/>
    <property type="match status" value="1"/>
</dbReference>
<dbReference type="Proteomes" id="UP001324380">
    <property type="component" value="Chromosome"/>
</dbReference>
<evidence type="ECO:0000256" key="1">
    <source>
        <dbReference type="ARBA" id="ARBA00007274"/>
    </source>
</evidence>
<reference evidence="5 6" key="1">
    <citation type="submission" date="2023-11" db="EMBL/GenBank/DDBJ databases">
        <title>Analysis of the Genomes of Mucilaginibacter gossypii cycad 4 and M. sabulilitoris SNA2: microbes with the potential for plant growth promotion.</title>
        <authorList>
            <person name="Hirsch A.M."/>
            <person name="Humm E."/>
            <person name="Rubbi M."/>
            <person name="Del Vecchio G."/>
            <person name="Ha S.M."/>
            <person name="Pellegrini M."/>
            <person name="Gunsalus R.P."/>
        </authorList>
    </citation>
    <scope>NUCLEOTIDE SEQUENCE [LARGE SCALE GENOMIC DNA]</scope>
    <source>
        <strain evidence="5 6">SNA2</strain>
    </source>
</reference>
<dbReference type="PANTHER" id="PTHR43300:SF11">
    <property type="entry name" value="ACETYLTRANSFERASE RV3034C-RELATED"/>
    <property type="match status" value="1"/>
</dbReference>
<proteinExistence type="inferred from homology"/>